<reference evidence="1" key="3">
    <citation type="submission" date="2025-08" db="UniProtKB">
        <authorList>
            <consortium name="Ensembl"/>
        </authorList>
    </citation>
    <scope>IDENTIFICATION</scope>
    <source>
        <strain evidence="1">HSOK</strain>
    </source>
</reference>
<evidence type="ECO:0000313" key="2">
    <source>
        <dbReference type="Proteomes" id="UP000265200"/>
    </source>
</evidence>
<dbReference type="Proteomes" id="UP000265200">
    <property type="component" value="Chromosome 12"/>
</dbReference>
<reference evidence="1" key="4">
    <citation type="submission" date="2025-09" db="UniProtKB">
        <authorList>
            <consortium name="Ensembl"/>
        </authorList>
    </citation>
    <scope>IDENTIFICATION</scope>
    <source>
        <strain evidence="1">HSOK</strain>
    </source>
</reference>
<dbReference type="Ensembl" id="ENSORLT00015003677.1">
    <property type="protein sequence ID" value="ENSORLP00015006764.1"/>
    <property type="gene ID" value="ENSORLG00015000215.1"/>
</dbReference>
<sequence length="95" mass="10435">MRKRDTVKEPLELPVPGESRWVSRYRAGYAVVVVEQLPPQELISGDGLPLSAGQTSSQHGSTALHPNILKRTSILYVSFMAVSDRSGTWCGLQLL</sequence>
<reference key="1">
    <citation type="journal article" date="2007" name="Nature">
        <title>The medaka draft genome and insights into vertebrate genome evolution.</title>
        <authorList>
            <person name="Kasahara M."/>
            <person name="Naruse K."/>
            <person name="Sasaki S."/>
            <person name="Nakatani Y."/>
            <person name="Qu W."/>
            <person name="Ahsan B."/>
            <person name="Yamada T."/>
            <person name="Nagayasu Y."/>
            <person name="Doi K."/>
            <person name="Kasai Y."/>
            <person name="Jindo T."/>
            <person name="Kobayashi D."/>
            <person name="Shimada A."/>
            <person name="Toyoda A."/>
            <person name="Kuroki Y."/>
            <person name="Fujiyama A."/>
            <person name="Sasaki T."/>
            <person name="Shimizu A."/>
            <person name="Asakawa S."/>
            <person name="Shimizu N."/>
            <person name="Hashimoto S."/>
            <person name="Yang J."/>
            <person name="Lee Y."/>
            <person name="Matsushima K."/>
            <person name="Sugano S."/>
            <person name="Sakaizumi M."/>
            <person name="Narita T."/>
            <person name="Ohishi K."/>
            <person name="Haga S."/>
            <person name="Ohta F."/>
            <person name="Nomoto H."/>
            <person name="Nogata K."/>
            <person name="Morishita T."/>
            <person name="Endo T."/>
            <person name="Shin-I T."/>
            <person name="Takeda H."/>
            <person name="Morishita S."/>
            <person name="Kohara Y."/>
        </authorList>
    </citation>
    <scope>NUCLEOTIDE SEQUENCE [LARGE SCALE GENOMIC DNA]</scope>
    <source>
        <strain>Hd-rR</strain>
    </source>
</reference>
<dbReference type="AlphaFoldDB" id="A0A3P9HGK9"/>
<evidence type="ECO:0000313" key="1">
    <source>
        <dbReference type="Ensembl" id="ENSORLP00015006764.1"/>
    </source>
</evidence>
<organism evidence="1 2">
    <name type="scientific">Oryzias latipes</name>
    <name type="common">Japanese rice fish</name>
    <name type="synonym">Japanese killifish</name>
    <dbReference type="NCBI Taxonomy" id="8090"/>
    <lineage>
        <taxon>Eukaryota</taxon>
        <taxon>Metazoa</taxon>
        <taxon>Chordata</taxon>
        <taxon>Craniata</taxon>
        <taxon>Vertebrata</taxon>
        <taxon>Euteleostomi</taxon>
        <taxon>Actinopterygii</taxon>
        <taxon>Neopterygii</taxon>
        <taxon>Teleostei</taxon>
        <taxon>Neoteleostei</taxon>
        <taxon>Acanthomorphata</taxon>
        <taxon>Ovalentaria</taxon>
        <taxon>Atherinomorphae</taxon>
        <taxon>Beloniformes</taxon>
        <taxon>Adrianichthyidae</taxon>
        <taxon>Oryziinae</taxon>
        <taxon>Oryzias</taxon>
    </lineage>
</organism>
<protein>
    <submittedName>
        <fullName evidence="1">Uncharacterized protein</fullName>
    </submittedName>
</protein>
<reference evidence="1 2" key="2">
    <citation type="submission" date="2017-04" db="EMBL/GenBank/DDBJ databases">
        <title>CpG methylation of centromeres and impact of large insertions on vertebrate speciation.</title>
        <authorList>
            <person name="Ichikawa K."/>
            <person name="Yoshimura J."/>
            <person name="Morishita S."/>
        </authorList>
    </citation>
    <scope>NUCLEOTIDE SEQUENCE</scope>
    <source>
        <strain evidence="1 2">HSOK</strain>
    </source>
</reference>
<proteinExistence type="predicted"/>
<name>A0A3P9HGK9_ORYLA</name>
<accession>A0A3P9HGK9</accession>